<comment type="caution">
    <text evidence="1">The sequence shown here is derived from an EMBL/GenBank/DDBJ whole genome shotgun (WGS) entry which is preliminary data.</text>
</comment>
<organism evidence="1 2">
    <name type="scientific">Lujinxingia sediminis</name>
    <dbReference type="NCBI Taxonomy" id="2480984"/>
    <lineage>
        <taxon>Bacteria</taxon>
        <taxon>Deltaproteobacteria</taxon>
        <taxon>Bradymonadales</taxon>
        <taxon>Lujinxingiaceae</taxon>
        <taxon>Lujinxingia</taxon>
    </lineage>
</organism>
<name>A0ABY0CN02_9DELT</name>
<dbReference type="RefSeq" id="WP_127781341.1">
    <property type="nucleotide sequence ID" value="NZ_SADD01000019.1"/>
</dbReference>
<dbReference type="Proteomes" id="UP000282926">
    <property type="component" value="Unassembled WGS sequence"/>
</dbReference>
<gene>
    <name evidence="1" type="ORF">EA187_19240</name>
</gene>
<protein>
    <submittedName>
        <fullName evidence="1">Uncharacterized protein</fullName>
    </submittedName>
</protein>
<sequence>MTPPLSLDPQSLDLLSPETARWFHQSELSADPLTARLVEAALDLRDAPGLELDDDITFAVLAAYFCRALEVATVDGERLINFEKIPGGLGEITLAILKGYATRAAFRRYCVDGEEQIGAAILNIVARQVAGKKALRWCFDALIQAYGDGSYTPSEVHRIHDALPAEVRIPVGF</sequence>
<evidence type="ECO:0000313" key="1">
    <source>
        <dbReference type="EMBL" id="RVU41037.1"/>
    </source>
</evidence>
<evidence type="ECO:0000313" key="2">
    <source>
        <dbReference type="Proteomes" id="UP000282926"/>
    </source>
</evidence>
<accession>A0ABY0CN02</accession>
<dbReference type="EMBL" id="SADD01000019">
    <property type="protein sequence ID" value="RVU41037.1"/>
    <property type="molecule type" value="Genomic_DNA"/>
</dbReference>
<keyword evidence="2" id="KW-1185">Reference proteome</keyword>
<proteinExistence type="predicted"/>
<reference evidence="1 2" key="1">
    <citation type="submission" date="2019-01" db="EMBL/GenBank/DDBJ databases">
        <title>Lujinxingia litoralis gen. nov., sp. nov. and Lujinxingia sediminis gen. nov., sp. nov., new members in the order Bradymonadales, isolated from coastal sediment.</title>
        <authorList>
            <person name="Li C.-M."/>
        </authorList>
    </citation>
    <scope>NUCLEOTIDE SEQUENCE [LARGE SCALE GENOMIC DNA]</scope>
    <source>
        <strain evidence="1 2">SEH01</strain>
    </source>
</reference>